<name>A0ABR4JLT3_9EURO</name>
<keyword evidence="1" id="KW-0812">Transmembrane</keyword>
<reference evidence="2 3" key="1">
    <citation type="submission" date="2024-07" db="EMBL/GenBank/DDBJ databases">
        <title>Section-level genome sequencing and comparative genomics of Aspergillus sections Usti and Cavernicolus.</title>
        <authorList>
            <consortium name="Lawrence Berkeley National Laboratory"/>
            <person name="Nybo J.L."/>
            <person name="Vesth T.C."/>
            <person name="Theobald S."/>
            <person name="Frisvad J.C."/>
            <person name="Larsen T.O."/>
            <person name="Kjaerboelling I."/>
            <person name="Rothschild-Mancinelli K."/>
            <person name="Lyhne E.K."/>
            <person name="Kogle M.E."/>
            <person name="Barry K."/>
            <person name="Clum A."/>
            <person name="Na H."/>
            <person name="Ledsgaard L."/>
            <person name="Lin J."/>
            <person name="Lipzen A."/>
            <person name="Kuo A."/>
            <person name="Riley R."/>
            <person name="Mondo S."/>
            <person name="LaButti K."/>
            <person name="Haridas S."/>
            <person name="Pangalinan J."/>
            <person name="Salamov A.A."/>
            <person name="Simmons B.A."/>
            <person name="Magnuson J.K."/>
            <person name="Chen J."/>
            <person name="Drula E."/>
            <person name="Henrissat B."/>
            <person name="Wiebenga A."/>
            <person name="Lubbers R.J."/>
            <person name="Gomes A.C."/>
            <person name="Macurrencykelacurrency M.R."/>
            <person name="Stajich J."/>
            <person name="Grigoriev I.V."/>
            <person name="Mortensen U.H."/>
            <person name="De vries R.P."/>
            <person name="Baker S.E."/>
            <person name="Andersen M.R."/>
        </authorList>
    </citation>
    <scope>NUCLEOTIDE SEQUENCE [LARGE SCALE GENOMIC DNA]</scope>
    <source>
        <strain evidence="2 3">CBS 756.74</strain>
    </source>
</reference>
<dbReference type="Proteomes" id="UP001610444">
    <property type="component" value="Unassembled WGS sequence"/>
</dbReference>
<evidence type="ECO:0000256" key="1">
    <source>
        <dbReference type="SAM" id="Phobius"/>
    </source>
</evidence>
<keyword evidence="1" id="KW-1133">Transmembrane helix</keyword>
<feature type="transmembrane region" description="Helical" evidence="1">
    <location>
        <begin position="20"/>
        <end position="38"/>
    </location>
</feature>
<gene>
    <name evidence="2" type="ORF">BJX68DRAFT_279143</name>
</gene>
<feature type="transmembrane region" description="Helical" evidence="1">
    <location>
        <begin position="111"/>
        <end position="130"/>
    </location>
</feature>
<dbReference type="GeneID" id="98163837"/>
<evidence type="ECO:0000313" key="2">
    <source>
        <dbReference type="EMBL" id="KAL2840027.1"/>
    </source>
</evidence>
<accession>A0ABR4JLT3</accession>
<feature type="transmembrane region" description="Helical" evidence="1">
    <location>
        <begin position="167"/>
        <end position="188"/>
    </location>
</feature>
<evidence type="ECO:0000313" key="3">
    <source>
        <dbReference type="Proteomes" id="UP001610444"/>
    </source>
</evidence>
<dbReference type="RefSeq" id="XP_070893836.1">
    <property type="nucleotide sequence ID" value="XM_071048673.1"/>
</dbReference>
<dbReference type="EMBL" id="JBFXLR010000069">
    <property type="protein sequence ID" value="KAL2840027.1"/>
    <property type="molecule type" value="Genomic_DNA"/>
</dbReference>
<comment type="caution">
    <text evidence="2">The sequence shown here is derived from an EMBL/GenBank/DDBJ whole genome shotgun (WGS) entry which is preliminary data.</text>
</comment>
<keyword evidence="3" id="KW-1185">Reference proteome</keyword>
<keyword evidence="1" id="KW-0472">Membrane</keyword>
<sequence>MPPTTSPWYDRISHISQTDWYGICAVIAMGSWLVWRLGSRCGRWAIRWHVVDTATPRLSPAETVRPPRYSHCPIGLSGRASAYGEHRATGPADTILGYRAPTRRQPRGYQFRSDVFGFPVHLLGIAWSAIAWMHRWVGRMVIIHSVLHGAIAILGDGQPVQPIRQHYVPFVGACSMILIIPVTLHAVVRRYPQLAMTAHYPLGAIGPCLDAPALMPLGHSWPSVVISRHEELLSMDTTVPSAWKVEPGHYVYLWLPQAGLRVASQLPLFYVSSWEGPPGANDTGAPTSELVHLSG</sequence>
<organism evidence="2 3">
    <name type="scientific">Aspergillus pseudodeflectus</name>
    <dbReference type="NCBI Taxonomy" id="176178"/>
    <lineage>
        <taxon>Eukaryota</taxon>
        <taxon>Fungi</taxon>
        <taxon>Dikarya</taxon>
        <taxon>Ascomycota</taxon>
        <taxon>Pezizomycotina</taxon>
        <taxon>Eurotiomycetes</taxon>
        <taxon>Eurotiomycetidae</taxon>
        <taxon>Eurotiales</taxon>
        <taxon>Aspergillaceae</taxon>
        <taxon>Aspergillus</taxon>
        <taxon>Aspergillus subgen. Nidulantes</taxon>
    </lineage>
</organism>
<proteinExistence type="predicted"/>
<protein>
    <submittedName>
        <fullName evidence="2">Uncharacterized protein</fullName>
    </submittedName>
</protein>